<dbReference type="InterPro" id="IPR044702">
    <property type="entry name" value="AGP23/40"/>
</dbReference>
<name>A0ABD3T7Y3_9LAMI</name>
<keyword evidence="1" id="KW-0812">Transmembrane</keyword>
<evidence type="ECO:0000313" key="2">
    <source>
        <dbReference type="EMBL" id="KAL3832932.1"/>
    </source>
</evidence>
<feature type="transmembrane region" description="Helical" evidence="1">
    <location>
        <begin position="66"/>
        <end position="88"/>
    </location>
</feature>
<proteinExistence type="predicted"/>
<accession>A0ABD3T7Y3</accession>
<dbReference type="AlphaFoldDB" id="A0ABD3T7Y3"/>
<comment type="caution">
    <text evidence="2">The sequence shown here is derived from an EMBL/GenBank/DDBJ whole genome shotgun (WGS) entry which is preliminary data.</text>
</comment>
<dbReference type="PANTHER" id="PTHR34672:SF2">
    <property type="entry name" value="ARABINOGALACTAN PROTEIN 23"/>
    <property type="match status" value="1"/>
</dbReference>
<sequence length="90" mass="9318">MKEPMSEYILKILINSLNLFESTTTTMEMKKIACATIIATVAATMSVAAAASGPSQAPAPAPISDAIEALPAIGSLVGASILSFFALYMH</sequence>
<keyword evidence="3" id="KW-1185">Reference proteome</keyword>
<dbReference type="EMBL" id="JBJXBP010000004">
    <property type="protein sequence ID" value="KAL3832932.1"/>
    <property type="molecule type" value="Genomic_DNA"/>
</dbReference>
<reference evidence="2 3" key="1">
    <citation type="submission" date="2024-12" db="EMBL/GenBank/DDBJ databases">
        <title>The unique morphological basis and parallel evolutionary history of personate flowers in Penstemon.</title>
        <authorList>
            <person name="Depatie T.H."/>
            <person name="Wessinger C.A."/>
        </authorList>
    </citation>
    <scope>NUCLEOTIDE SEQUENCE [LARGE SCALE GENOMIC DNA]</scope>
    <source>
        <strain evidence="2">WTNN_2</strain>
        <tissue evidence="2">Leaf</tissue>
    </source>
</reference>
<dbReference type="Proteomes" id="UP001634393">
    <property type="component" value="Unassembled WGS sequence"/>
</dbReference>
<dbReference type="PANTHER" id="PTHR34672">
    <property type="entry name" value="POLLEN-SPECIFIC ARABINOGALACTA PROTEIN BAN102"/>
    <property type="match status" value="1"/>
</dbReference>
<keyword evidence="1" id="KW-0472">Membrane</keyword>
<keyword evidence="1" id="KW-1133">Transmembrane helix</keyword>
<evidence type="ECO:0000256" key="1">
    <source>
        <dbReference type="SAM" id="Phobius"/>
    </source>
</evidence>
<evidence type="ECO:0000313" key="3">
    <source>
        <dbReference type="Proteomes" id="UP001634393"/>
    </source>
</evidence>
<organism evidence="2 3">
    <name type="scientific">Penstemon smallii</name>
    <dbReference type="NCBI Taxonomy" id="265156"/>
    <lineage>
        <taxon>Eukaryota</taxon>
        <taxon>Viridiplantae</taxon>
        <taxon>Streptophyta</taxon>
        <taxon>Embryophyta</taxon>
        <taxon>Tracheophyta</taxon>
        <taxon>Spermatophyta</taxon>
        <taxon>Magnoliopsida</taxon>
        <taxon>eudicotyledons</taxon>
        <taxon>Gunneridae</taxon>
        <taxon>Pentapetalae</taxon>
        <taxon>asterids</taxon>
        <taxon>lamiids</taxon>
        <taxon>Lamiales</taxon>
        <taxon>Plantaginaceae</taxon>
        <taxon>Cheloneae</taxon>
        <taxon>Penstemon</taxon>
    </lineage>
</organism>
<evidence type="ECO:0008006" key="4">
    <source>
        <dbReference type="Google" id="ProtNLM"/>
    </source>
</evidence>
<gene>
    <name evidence="2" type="ORF">ACJIZ3_007668</name>
</gene>
<protein>
    <recommendedName>
        <fullName evidence="4">Arabinogalactan peptide 23-like</fullName>
    </recommendedName>
</protein>